<keyword evidence="1" id="KW-0813">Transport</keyword>
<comment type="caution">
    <text evidence="7">The sequence shown here is derived from an EMBL/GenBank/DDBJ whole genome shotgun (WGS) entry which is preliminary data.</text>
</comment>
<organism evidence="7 8">
    <name type="scientific">Paracoccus maritimus</name>
    <dbReference type="NCBI Taxonomy" id="2933292"/>
    <lineage>
        <taxon>Bacteria</taxon>
        <taxon>Pseudomonadati</taxon>
        <taxon>Pseudomonadota</taxon>
        <taxon>Alphaproteobacteria</taxon>
        <taxon>Rhodobacterales</taxon>
        <taxon>Paracoccaceae</taxon>
        <taxon>Paracoccus</taxon>
    </lineage>
</organism>
<dbReference type="InterPro" id="IPR017871">
    <property type="entry name" value="ABC_transporter-like_CS"/>
</dbReference>
<dbReference type="Proteomes" id="UP001320702">
    <property type="component" value="Unassembled WGS sequence"/>
</dbReference>
<dbReference type="RefSeq" id="WP_260275375.1">
    <property type="nucleotide sequence ID" value="NZ_JANAVZ010000001.1"/>
</dbReference>
<dbReference type="NCBIfam" id="NF010068">
    <property type="entry name" value="PRK13548.1"/>
    <property type="match status" value="1"/>
</dbReference>
<name>A0ABT2K667_9RHOB</name>
<dbReference type="GO" id="GO:0005524">
    <property type="term" value="F:ATP binding"/>
    <property type="evidence" value="ECO:0007669"/>
    <property type="project" value="UniProtKB-KW"/>
</dbReference>
<protein>
    <submittedName>
        <fullName evidence="7">Heme ABC transporter ATP-binding protein</fullName>
    </submittedName>
</protein>
<dbReference type="PANTHER" id="PTHR42794:SF1">
    <property type="entry name" value="HEMIN IMPORT ATP-BINDING PROTEIN HMUV"/>
    <property type="match status" value="1"/>
</dbReference>
<reference evidence="7 8" key="1">
    <citation type="submission" date="2022-04" db="EMBL/GenBank/DDBJ databases">
        <title>Paracoccus sp. YLB-12 draft genome sequence.</title>
        <authorList>
            <person name="Yu L."/>
        </authorList>
    </citation>
    <scope>NUCLEOTIDE SEQUENCE [LARGE SCALE GENOMIC DNA]</scope>
    <source>
        <strain evidence="7 8">YLB-12</strain>
    </source>
</reference>
<evidence type="ECO:0000256" key="1">
    <source>
        <dbReference type="ARBA" id="ARBA00022448"/>
    </source>
</evidence>
<dbReference type="InterPro" id="IPR003593">
    <property type="entry name" value="AAA+_ATPase"/>
</dbReference>
<keyword evidence="2" id="KW-0547">Nucleotide-binding</keyword>
<keyword evidence="4" id="KW-1278">Translocase</keyword>
<evidence type="ECO:0000256" key="5">
    <source>
        <dbReference type="ARBA" id="ARBA00037066"/>
    </source>
</evidence>
<evidence type="ECO:0000313" key="8">
    <source>
        <dbReference type="Proteomes" id="UP001320702"/>
    </source>
</evidence>
<keyword evidence="3 7" id="KW-0067">ATP-binding</keyword>
<evidence type="ECO:0000256" key="4">
    <source>
        <dbReference type="ARBA" id="ARBA00022967"/>
    </source>
</evidence>
<dbReference type="Gene3D" id="3.40.50.300">
    <property type="entry name" value="P-loop containing nucleotide triphosphate hydrolases"/>
    <property type="match status" value="1"/>
</dbReference>
<comment type="function">
    <text evidence="5">Part of the ABC transporter complex HmuTUV involved in hemin import. Responsible for energy coupling to the transport system.</text>
</comment>
<evidence type="ECO:0000256" key="2">
    <source>
        <dbReference type="ARBA" id="ARBA00022741"/>
    </source>
</evidence>
<dbReference type="CDD" id="cd03214">
    <property type="entry name" value="ABC_Iron-Siderophores_B12_Hemin"/>
    <property type="match status" value="1"/>
</dbReference>
<evidence type="ECO:0000313" key="7">
    <source>
        <dbReference type="EMBL" id="MCT4331469.1"/>
    </source>
</evidence>
<dbReference type="PANTHER" id="PTHR42794">
    <property type="entry name" value="HEMIN IMPORT ATP-BINDING PROTEIN HMUV"/>
    <property type="match status" value="1"/>
</dbReference>
<dbReference type="PROSITE" id="PS00211">
    <property type="entry name" value="ABC_TRANSPORTER_1"/>
    <property type="match status" value="1"/>
</dbReference>
<keyword evidence="8" id="KW-1185">Reference proteome</keyword>
<proteinExistence type="predicted"/>
<dbReference type="SUPFAM" id="SSF52540">
    <property type="entry name" value="P-loop containing nucleoside triphosphate hydrolases"/>
    <property type="match status" value="1"/>
</dbReference>
<evidence type="ECO:0000256" key="3">
    <source>
        <dbReference type="ARBA" id="ARBA00022840"/>
    </source>
</evidence>
<dbReference type="SMART" id="SM00382">
    <property type="entry name" value="AAA"/>
    <property type="match status" value="1"/>
</dbReference>
<dbReference type="EMBL" id="JANAVZ010000001">
    <property type="protein sequence ID" value="MCT4331469.1"/>
    <property type="molecule type" value="Genomic_DNA"/>
</dbReference>
<dbReference type="PROSITE" id="PS50893">
    <property type="entry name" value="ABC_TRANSPORTER_2"/>
    <property type="match status" value="1"/>
</dbReference>
<evidence type="ECO:0000259" key="6">
    <source>
        <dbReference type="PROSITE" id="PS50893"/>
    </source>
</evidence>
<dbReference type="InterPro" id="IPR027417">
    <property type="entry name" value="P-loop_NTPase"/>
</dbReference>
<gene>
    <name evidence="7" type="ORF">MU516_01145</name>
</gene>
<accession>A0ABT2K667</accession>
<sequence>MSLRARSLHLSLGGRQVLNGIGLTARPGHFSAIIGPNGSGKTTLLRALTGEIAPQGGTITLNGQPIDRLAPETLARRRAVLPQHSALGFSFNVAEIVSIGLATHVGTEAERARLIRAALGLVGLPGHAGRLWQELSGGEQQRVQLARALVQVWQPVGSDGPRWLLLDEPVSSLDIAQQLTVMRLARDYATRGGGVIAVMHDLNLTAMFADHVLLMQDGRALAEGRPADVITDDLLSRAYGCALRVRHAPEDGVWLLPHGAVA</sequence>
<dbReference type="Pfam" id="PF00005">
    <property type="entry name" value="ABC_tran"/>
    <property type="match status" value="1"/>
</dbReference>
<dbReference type="InterPro" id="IPR003439">
    <property type="entry name" value="ABC_transporter-like_ATP-bd"/>
</dbReference>
<feature type="domain" description="ABC transporter" evidence="6">
    <location>
        <begin position="3"/>
        <end position="242"/>
    </location>
</feature>